<dbReference type="Gene3D" id="1.20.120.790">
    <property type="entry name" value="Heat shock protein 90, C-terminal domain"/>
    <property type="match status" value="1"/>
</dbReference>
<dbReference type="SMART" id="SM00387">
    <property type="entry name" value="HATPase_c"/>
    <property type="match status" value="1"/>
</dbReference>
<dbReference type="InterPro" id="IPR001404">
    <property type="entry name" value="Hsp90_fam"/>
</dbReference>
<dbReference type="Gene3D" id="3.40.50.11260">
    <property type="match status" value="1"/>
</dbReference>
<dbReference type="Pfam" id="PF00183">
    <property type="entry name" value="HSP90"/>
    <property type="match status" value="1"/>
</dbReference>
<evidence type="ECO:0000256" key="9">
    <source>
        <dbReference type="ARBA" id="ARBA00070675"/>
    </source>
</evidence>
<feature type="domain" description="Histidine kinase/HSP90-like ATPase" evidence="12">
    <location>
        <begin position="26"/>
        <end position="181"/>
    </location>
</feature>
<name>A0A917C022_9PROT</name>
<dbReference type="InterPro" id="IPR036890">
    <property type="entry name" value="HATPase_C_sf"/>
</dbReference>
<feature type="binding site" evidence="11">
    <location>
        <position position="84"/>
    </location>
    <ligand>
        <name>ATP</name>
        <dbReference type="ChEBI" id="CHEBI:30616"/>
    </ligand>
</feature>
<dbReference type="SUPFAM" id="SSF110942">
    <property type="entry name" value="HSP90 C-terminal domain"/>
    <property type="match status" value="1"/>
</dbReference>
<gene>
    <name evidence="10 13" type="primary">htpG</name>
    <name evidence="13" type="ORF">GCM10011332_15290</name>
</gene>
<dbReference type="EMBL" id="BMHV01000009">
    <property type="protein sequence ID" value="GGF62383.1"/>
    <property type="molecule type" value="Genomic_DNA"/>
</dbReference>
<dbReference type="Pfam" id="PF13589">
    <property type="entry name" value="HATPase_c_3"/>
    <property type="match status" value="1"/>
</dbReference>
<dbReference type="PROSITE" id="PS00298">
    <property type="entry name" value="HSP90"/>
    <property type="match status" value="1"/>
</dbReference>
<evidence type="ECO:0000256" key="6">
    <source>
        <dbReference type="ARBA" id="ARBA00023016"/>
    </source>
</evidence>
<dbReference type="PRINTS" id="PR00775">
    <property type="entry name" value="HEATSHOCK90"/>
</dbReference>
<evidence type="ECO:0000256" key="5">
    <source>
        <dbReference type="ARBA" id="ARBA00022840"/>
    </source>
</evidence>
<dbReference type="GO" id="GO:0016887">
    <property type="term" value="F:ATP hydrolysis activity"/>
    <property type="evidence" value="ECO:0007669"/>
    <property type="project" value="InterPro"/>
</dbReference>
<evidence type="ECO:0000313" key="14">
    <source>
        <dbReference type="Proteomes" id="UP000632498"/>
    </source>
</evidence>
<dbReference type="InterPro" id="IPR019805">
    <property type="entry name" value="Heat_shock_protein_90_CS"/>
</dbReference>
<dbReference type="InterPro" id="IPR003594">
    <property type="entry name" value="HATPase_dom"/>
</dbReference>
<feature type="binding site" evidence="11">
    <location>
        <position position="37"/>
    </location>
    <ligand>
        <name>ATP</name>
        <dbReference type="ChEBI" id="CHEBI:30616"/>
    </ligand>
</feature>
<evidence type="ECO:0000259" key="12">
    <source>
        <dbReference type="SMART" id="SM00387"/>
    </source>
</evidence>
<comment type="subunit">
    <text evidence="10">Homodimer.</text>
</comment>
<comment type="caution">
    <text evidence="13">The sequence shown here is derived from an EMBL/GenBank/DDBJ whole genome shotgun (WGS) entry which is preliminary data.</text>
</comment>
<dbReference type="Proteomes" id="UP000632498">
    <property type="component" value="Unassembled WGS sequence"/>
</dbReference>
<evidence type="ECO:0000256" key="10">
    <source>
        <dbReference type="HAMAP-Rule" id="MF_00505"/>
    </source>
</evidence>
<protein>
    <recommendedName>
        <fullName evidence="9 10">Chaperone protein HtpG</fullName>
    </recommendedName>
    <alternativeName>
        <fullName evidence="10">Heat shock protein HtpG</fullName>
    </alternativeName>
    <alternativeName>
        <fullName evidence="10">High temperature protein G</fullName>
    </alternativeName>
</protein>
<keyword evidence="4 10" id="KW-0547">Nucleotide-binding</keyword>
<keyword evidence="6 10" id="KW-0346">Stress response</keyword>
<reference evidence="13" key="1">
    <citation type="journal article" date="2014" name="Int. J. Syst. Evol. Microbiol.">
        <title>Complete genome sequence of Corynebacterium casei LMG S-19264T (=DSM 44701T), isolated from a smear-ripened cheese.</title>
        <authorList>
            <consortium name="US DOE Joint Genome Institute (JGI-PGF)"/>
            <person name="Walter F."/>
            <person name="Albersmeier A."/>
            <person name="Kalinowski J."/>
            <person name="Ruckert C."/>
        </authorList>
    </citation>
    <scope>NUCLEOTIDE SEQUENCE</scope>
    <source>
        <strain evidence="13">CGMCC 1.15254</strain>
    </source>
</reference>
<dbReference type="SUPFAM" id="SSF55874">
    <property type="entry name" value="ATPase domain of HSP90 chaperone/DNA topoisomerase II/histidine kinase"/>
    <property type="match status" value="1"/>
</dbReference>
<evidence type="ECO:0000256" key="8">
    <source>
        <dbReference type="ARBA" id="ARBA00058590"/>
    </source>
</evidence>
<accession>A0A917C022</accession>
<feature type="binding site" evidence="11">
    <location>
        <position position="79"/>
    </location>
    <ligand>
        <name>ATP</name>
        <dbReference type="ChEBI" id="CHEBI:30616"/>
    </ligand>
</feature>
<proteinExistence type="inferred from homology"/>
<dbReference type="FunFam" id="3.30.565.10:FF:000009">
    <property type="entry name" value="Molecular chaperone HtpG"/>
    <property type="match status" value="1"/>
</dbReference>
<feature type="binding site" evidence="11">
    <location>
        <begin position="121"/>
        <end position="126"/>
    </location>
    <ligand>
        <name>ATP</name>
        <dbReference type="ChEBI" id="CHEBI:30616"/>
    </ligand>
</feature>
<comment type="caution">
    <text evidence="10">Lacks conserved residue(s) required for the propagation of feature annotation.</text>
</comment>
<evidence type="ECO:0000256" key="1">
    <source>
        <dbReference type="ARBA" id="ARBA00004496"/>
    </source>
</evidence>
<feature type="binding site" evidence="11">
    <location>
        <position position="324"/>
    </location>
    <ligand>
        <name>ATP</name>
        <dbReference type="ChEBI" id="CHEBI:30616"/>
    </ligand>
</feature>
<evidence type="ECO:0000256" key="3">
    <source>
        <dbReference type="ARBA" id="ARBA00022490"/>
    </source>
</evidence>
<evidence type="ECO:0000256" key="4">
    <source>
        <dbReference type="ARBA" id="ARBA00022741"/>
    </source>
</evidence>
<dbReference type="GO" id="GO:0005524">
    <property type="term" value="F:ATP binding"/>
    <property type="evidence" value="ECO:0007669"/>
    <property type="project" value="UniProtKB-UniRule"/>
</dbReference>
<keyword evidence="7 10" id="KW-0143">Chaperone</keyword>
<reference evidence="13" key="2">
    <citation type="submission" date="2020-09" db="EMBL/GenBank/DDBJ databases">
        <authorList>
            <person name="Sun Q."/>
            <person name="Zhou Y."/>
        </authorList>
    </citation>
    <scope>NUCLEOTIDE SEQUENCE</scope>
    <source>
        <strain evidence="13">CGMCC 1.15254</strain>
    </source>
</reference>
<feature type="binding site" evidence="11">
    <location>
        <position position="33"/>
    </location>
    <ligand>
        <name>ATP</name>
        <dbReference type="ChEBI" id="CHEBI:30616"/>
    </ligand>
</feature>
<dbReference type="SUPFAM" id="SSF54211">
    <property type="entry name" value="Ribosomal protein S5 domain 2-like"/>
    <property type="match status" value="1"/>
</dbReference>
<dbReference type="Gene3D" id="3.30.230.80">
    <property type="match status" value="1"/>
</dbReference>
<organism evidence="13 14">
    <name type="scientific">Terasakiella brassicae</name>
    <dbReference type="NCBI Taxonomy" id="1634917"/>
    <lineage>
        <taxon>Bacteria</taxon>
        <taxon>Pseudomonadati</taxon>
        <taxon>Pseudomonadota</taxon>
        <taxon>Alphaproteobacteria</taxon>
        <taxon>Rhodospirillales</taxon>
        <taxon>Terasakiellaceae</taxon>
        <taxon>Terasakiella</taxon>
    </lineage>
</organism>
<feature type="binding site" evidence="11">
    <location>
        <position position="92"/>
    </location>
    <ligand>
        <name>ATP</name>
        <dbReference type="ChEBI" id="CHEBI:30616"/>
    </ligand>
</feature>
<comment type="similarity">
    <text evidence="2 10">Belongs to the heat shock protein 90 family.</text>
</comment>
<dbReference type="GO" id="GO:0051082">
    <property type="term" value="F:unfolded protein binding"/>
    <property type="evidence" value="ECO:0007669"/>
    <property type="project" value="UniProtKB-UniRule"/>
</dbReference>
<feature type="region of interest" description="A; substrate-binding" evidence="10">
    <location>
        <begin position="1"/>
        <end position="324"/>
    </location>
</feature>
<dbReference type="CDD" id="cd16927">
    <property type="entry name" value="HATPase_Hsp90-like"/>
    <property type="match status" value="1"/>
</dbReference>
<feature type="binding site" evidence="11">
    <location>
        <position position="171"/>
    </location>
    <ligand>
        <name>ATP</name>
        <dbReference type="ChEBI" id="CHEBI:30616"/>
    </ligand>
</feature>
<dbReference type="InterPro" id="IPR037196">
    <property type="entry name" value="HSP90_C"/>
</dbReference>
<feature type="region of interest" description="C" evidence="10">
    <location>
        <begin position="543"/>
        <end position="620"/>
    </location>
</feature>
<dbReference type="InterPro" id="IPR020575">
    <property type="entry name" value="Hsp90_N"/>
</dbReference>
<dbReference type="InterPro" id="IPR020568">
    <property type="entry name" value="Ribosomal_Su5_D2-typ_SF"/>
</dbReference>
<dbReference type="HAMAP" id="MF_00505">
    <property type="entry name" value="HSP90"/>
    <property type="match status" value="1"/>
</dbReference>
<evidence type="ECO:0000256" key="7">
    <source>
        <dbReference type="ARBA" id="ARBA00023186"/>
    </source>
</evidence>
<dbReference type="GO" id="GO:0005737">
    <property type="term" value="C:cytoplasm"/>
    <property type="evidence" value="ECO:0007669"/>
    <property type="project" value="UniProtKB-SubCell"/>
</dbReference>
<dbReference type="FunFam" id="3.30.230.80:FF:000002">
    <property type="entry name" value="Molecular chaperone HtpG"/>
    <property type="match status" value="1"/>
</dbReference>
<comment type="subcellular location">
    <subcellularLocation>
        <location evidence="1 10">Cytoplasm</location>
    </subcellularLocation>
</comment>
<dbReference type="GO" id="GO:0140662">
    <property type="term" value="F:ATP-dependent protein folding chaperone"/>
    <property type="evidence" value="ECO:0007669"/>
    <property type="project" value="InterPro"/>
</dbReference>
<keyword evidence="3 10" id="KW-0963">Cytoplasm</keyword>
<dbReference type="PANTHER" id="PTHR11528">
    <property type="entry name" value="HEAT SHOCK PROTEIN 90 FAMILY MEMBER"/>
    <property type="match status" value="1"/>
</dbReference>
<dbReference type="PIRSF" id="PIRSF002583">
    <property type="entry name" value="Hsp90"/>
    <property type="match status" value="1"/>
</dbReference>
<keyword evidence="5 10" id="KW-0067">ATP-binding</keyword>
<feature type="binding site" evidence="11">
    <location>
        <position position="98"/>
    </location>
    <ligand>
        <name>ATP</name>
        <dbReference type="ChEBI" id="CHEBI:30616"/>
    </ligand>
</feature>
<dbReference type="Gene3D" id="3.30.565.10">
    <property type="entry name" value="Histidine kinase-like ATPase, C-terminal domain"/>
    <property type="match status" value="1"/>
</dbReference>
<sequence>MTEEKLSFQAEVSKLLHIVTHSLYSNKEIFLRELISNASDACDKLRYEAQTDSSLLDGDSDFKISLSLDKEAKILTIADNGIGMNHDDLINNLGTIAKSGTEAFLKAAEESGKSDVNLIGQFGVGFYSSFMVAEEVVVTTRKAGEDKAWSWTSNGEGDYVIGDATRDGHGTTIQLKMREDQSEFLEDHRLRHIVKTYSDHISIPIELKGEEDETLNSASAIWTRSQSDVSEEQYKEFYHHVAHAFDEPWLTLHNRVEGVIEYTNLLFIPGSRPMDLFTPERKNHLKLYVNRVFITDDCDEVIPQYLRFVRGVVDSGDLPLNVSREMLQHNPVLAKIKAGLTKKILGELKKKAEKDTEGYVTFWENFGAVMKEGIYEDFAHKQDCLALARFKSTQDDDWVSLAQYVERMKEGQDQIFYISGDDIDALKKSPQLEGFKAKGVEVLFMTDPIDEFWIPGVGAFEEKQFQSITKGGADLSKIKKDGESDEDAKEESADKDGVDRLCAAFKAVLGDSVQEVRSTDRLTDSAVCLVAGEGAMDRNLQRMLKQHGQAVPDDAPILELNPTHSLIKKLVDLSADGTTPTIDDAAHLLLDQARIIEGETIPDMTAFAHRMTSAMEKGLV</sequence>
<keyword evidence="14" id="KW-1185">Reference proteome</keyword>
<evidence type="ECO:0000256" key="2">
    <source>
        <dbReference type="ARBA" id="ARBA00008239"/>
    </source>
</evidence>
<dbReference type="NCBIfam" id="NF003555">
    <property type="entry name" value="PRK05218.1"/>
    <property type="match status" value="1"/>
</dbReference>
<evidence type="ECO:0000256" key="11">
    <source>
        <dbReference type="PIRSR" id="PIRSR002583-1"/>
    </source>
</evidence>
<dbReference type="RefSeq" id="WP_188663520.1">
    <property type="nucleotide sequence ID" value="NZ_BMHV01000009.1"/>
</dbReference>
<comment type="function">
    <text evidence="8 10">Molecular chaperone. Has ATPase activity.</text>
</comment>
<feature type="binding site" evidence="11">
    <location>
        <begin position="99"/>
        <end position="100"/>
    </location>
    <ligand>
        <name>ATP</name>
        <dbReference type="ChEBI" id="CHEBI:30616"/>
    </ligand>
</feature>
<dbReference type="AlphaFoldDB" id="A0A917C022"/>
<evidence type="ECO:0000313" key="13">
    <source>
        <dbReference type="EMBL" id="GGF62383.1"/>
    </source>
</evidence>